<evidence type="ECO:0000256" key="2">
    <source>
        <dbReference type="ARBA" id="ARBA00022692"/>
    </source>
</evidence>
<accession>A0A1F8EWJ2</accession>
<feature type="transmembrane region" description="Helical" evidence="5">
    <location>
        <begin position="43"/>
        <end position="60"/>
    </location>
</feature>
<comment type="caution">
    <text evidence="6">The sequence shown here is derived from an EMBL/GenBank/DDBJ whole genome shotgun (WGS) entry which is preliminary data.</text>
</comment>
<dbReference type="Pfam" id="PF07681">
    <property type="entry name" value="DoxX"/>
    <property type="match status" value="1"/>
</dbReference>
<keyword evidence="2 5" id="KW-0812">Transmembrane</keyword>
<dbReference type="STRING" id="1802669.A2746_01005"/>
<evidence type="ECO:0000256" key="3">
    <source>
        <dbReference type="ARBA" id="ARBA00022989"/>
    </source>
</evidence>
<comment type="subcellular location">
    <subcellularLocation>
        <location evidence="1">Membrane</location>
        <topology evidence="1">Multi-pass membrane protein</topology>
    </subcellularLocation>
</comment>
<evidence type="ECO:0008006" key="8">
    <source>
        <dbReference type="Google" id="ProtNLM"/>
    </source>
</evidence>
<feature type="transmembrane region" description="Helical" evidence="5">
    <location>
        <begin position="7"/>
        <end position="23"/>
    </location>
</feature>
<evidence type="ECO:0000313" key="7">
    <source>
        <dbReference type="Proteomes" id="UP000177419"/>
    </source>
</evidence>
<sequence length="128" mass="14720">MFYSLRYSNLILRLGLAFVFFWFGIDKFMQPEYWLNAWVPENVVRFVAQFGLSGIAFIYLNAIFEILIATSLALNIFSALFSFLGAAFLLVVIFTHGFNEVLVRDMGLLGGFLSVLFWPRNERMAGLR</sequence>
<reference evidence="6 7" key="1">
    <citation type="journal article" date="2016" name="Nat. Commun.">
        <title>Thousands of microbial genomes shed light on interconnected biogeochemical processes in an aquifer system.</title>
        <authorList>
            <person name="Anantharaman K."/>
            <person name="Brown C.T."/>
            <person name="Hug L.A."/>
            <person name="Sharon I."/>
            <person name="Castelle C.J."/>
            <person name="Probst A.J."/>
            <person name="Thomas B.C."/>
            <person name="Singh A."/>
            <person name="Wilkins M.J."/>
            <person name="Karaoz U."/>
            <person name="Brodie E.L."/>
            <person name="Williams K.H."/>
            <person name="Hubbard S.S."/>
            <person name="Banfield J.F."/>
        </authorList>
    </citation>
    <scope>NUCLEOTIDE SEQUENCE [LARGE SCALE GENOMIC DNA]</scope>
</reference>
<evidence type="ECO:0000313" key="6">
    <source>
        <dbReference type="EMBL" id="OGN05224.1"/>
    </source>
</evidence>
<organism evidence="6 7">
    <name type="scientific">Candidatus Yanofskybacteria bacterium RIFCSPHIGHO2_01_FULL_44_22</name>
    <dbReference type="NCBI Taxonomy" id="1802669"/>
    <lineage>
        <taxon>Bacteria</taxon>
        <taxon>Candidatus Yanofskyibacteriota</taxon>
    </lineage>
</organism>
<dbReference type="EMBL" id="MGJJ01000015">
    <property type="protein sequence ID" value="OGN05224.1"/>
    <property type="molecule type" value="Genomic_DNA"/>
</dbReference>
<evidence type="ECO:0000256" key="1">
    <source>
        <dbReference type="ARBA" id="ARBA00004141"/>
    </source>
</evidence>
<protein>
    <recommendedName>
        <fullName evidence="8">DoxX family protein</fullName>
    </recommendedName>
</protein>
<keyword evidence="3 5" id="KW-1133">Transmembrane helix</keyword>
<dbReference type="Proteomes" id="UP000177419">
    <property type="component" value="Unassembled WGS sequence"/>
</dbReference>
<gene>
    <name evidence="6" type="ORF">A2746_01005</name>
</gene>
<dbReference type="AlphaFoldDB" id="A0A1F8EWJ2"/>
<name>A0A1F8EWJ2_9BACT</name>
<dbReference type="InterPro" id="IPR032808">
    <property type="entry name" value="DoxX"/>
</dbReference>
<evidence type="ECO:0000256" key="5">
    <source>
        <dbReference type="SAM" id="Phobius"/>
    </source>
</evidence>
<proteinExistence type="predicted"/>
<keyword evidence="4 5" id="KW-0472">Membrane</keyword>
<evidence type="ECO:0000256" key="4">
    <source>
        <dbReference type="ARBA" id="ARBA00023136"/>
    </source>
</evidence>
<feature type="transmembrane region" description="Helical" evidence="5">
    <location>
        <begin position="101"/>
        <end position="118"/>
    </location>
</feature>
<feature type="transmembrane region" description="Helical" evidence="5">
    <location>
        <begin position="72"/>
        <end position="95"/>
    </location>
</feature>
<dbReference type="GO" id="GO:0016020">
    <property type="term" value="C:membrane"/>
    <property type="evidence" value="ECO:0007669"/>
    <property type="project" value="UniProtKB-SubCell"/>
</dbReference>